<keyword evidence="3" id="KW-0808">Transferase</keyword>
<comment type="similarity">
    <text evidence="2">Belongs to the tryptophan dimethylallyltransferase family.</text>
</comment>
<feature type="binding site" evidence="4">
    <location>
        <position position="364"/>
    </location>
    <ligand>
        <name>dimethylallyl diphosphate</name>
        <dbReference type="ChEBI" id="CHEBI:57623"/>
    </ligand>
</feature>
<dbReference type="NCBIfam" id="TIGR03429">
    <property type="entry name" value="arom_pren_DMATS"/>
    <property type="match status" value="1"/>
</dbReference>
<dbReference type="GO" id="GO:0004659">
    <property type="term" value="F:prenyltransferase activity"/>
    <property type="evidence" value="ECO:0007669"/>
    <property type="project" value="TreeGrafter"/>
</dbReference>
<name>A0A7R7XV71_9EURO</name>
<dbReference type="GO" id="GO:0009820">
    <property type="term" value="P:alkaloid metabolic process"/>
    <property type="evidence" value="ECO:0007669"/>
    <property type="project" value="InterPro"/>
</dbReference>
<dbReference type="OrthoDB" id="3354387at2759"/>
<dbReference type="KEGG" id="apuu:APUU_61358A"/>
<evidence type="ECO:0000256" key="3">
    <source>
        <dbReference type="ARBA" id="ARBA00022679"/>
    </source>
</evidence>
<dbReference type="AlphaFoldDB" id="A0A7R7XV71"/>
<dbReference type="SFLD" id="SFLDS00036">
    <property type="entry name" value="Aromatic_Prenyltransferase"/>
    <property type="match status" value="1"/>
</dbReference>
<dbReference type="PANTHER" id="PTHR40627:SF4">
    <property type="entry name" value="PRENYLTRANSFERASE ASQH1-RELATED"/>
    <property type="match status" value="1"/>
</dbReference>
<dbReference type="Proteomes" id="UP000654913">
    <property type="component" value="Chromosome 6"/>
</dbReference>
<accession>A0A7R7XV71</accession>
<feature type="binding site" evidence="4">
    <location>
        <position position="276"/>
    </location>
    <ligand>
        <name>dimethylallyl diphosphate</name>
        <dbReference type="ChEBI" id="CHEBI:57623"/>
    </ligand>
</feature>
<dbReference type="EMBL" id="AP024448">
    <property type="protein sequence ID" value="BCS28310.1"/>
    <property type="molecule type" value="Genomic_DNA"/>
</dbReference>
<protein>
    <submittedName>
        <fullName evidence="5">Uncharacterized protein</fullName>
    </submittedName>
</protein>
<evidence type="ECO:0000256" key="2">
    <source>
        <dbReference type="ARBA" id="ARBA00010209"/>
    </source>
</evidence>
<organism evidence="5 6">
    <name type="scientific">Aspergillus puulaauensis</name>
    <dbReference type="NCBI Taxonomy" id="1220207"/>
    <lineage>
        <taxon>Eukaryota</taxon>
        <taxon>Fungi</taxon>
        <taxon>Dikarya</taxon>
        <taxon>Ascomycota</taxon>
        <taxon>Pezizomycotina</taxon>
        <taxon>Eurotiomycetes</taxon>
        <taxon>Eurotiomycetidae</taxon>
        <taxon>Eurotiales</taxon>
        <taxon>Aspergillaceae</taxon>
        <taxon>Aspergillus</taxon>
    </lineage>
</organism>
<feature type="binding site" evidence="4">
    <location>
        <position position="115"/>
    </location>
    <ligand>
        <name>dimethylallyl diphosphate</name>
        <dbReference type="ChEBI" id="CHEBI:57623"/>
    </ligand>
</feature>
<dbReference type="PANTHER" id="PTHR40627">
    <property type="entry name" value="INDOLE PRENYLTRANSFERASE TDIB-RELATED"/>
    <property type="match status" value="1"/>
</dbReference>
<feature type="binding site" evidence="4">
    <location>
        <position position="272"/>
    </location>
    <ligand>
        <name>dimethylallyl diphosphate</name>
        <dbReference type="ChEBI" id="CHEBI:57623"/>
    </ligand>
</feature>
<evidence type="ECO:0000256" key="1">
    <source>
        <dbReference type="ARBA" id="ARBA00005179"/>
    </source>
</evidence>
<evidence type="ECO:0000313" key="5">
    <source>
        <dbReference type="EMBL" id="BCS28310.1"/>
    </source>
</evidence>
<evidence type="ECO:0000256" key="4">
    <source>
        <dbReference type="PIRSR" id="PIRSR000509-1"/>
    </source>
</evidence>
<sequence length="441" mass="49240">MTNSNGIQKAPRVQDGSSVWESLSRWLPSRDHDSNYWWNVTGPHMAAMLEEAGYSKEKQYENLLIHYHWTVPYMGQAPGADGTVPWKCLITQHGLPLIYSWKWNGASPTSRPDIRIGFEPIGESSGTALDPINQRRTRELLDSFARRIPMDTAWTNHFLSTFYDPETKYWQAKEAGVPLATTTMLGYDYLHDGMTLKTYFFPRLAGQRLLPMDRWDASLRHILSEADSKVGTKALDAVLDFLKASTEGQVLVPTGLAIDNGTSSPTGSQSSRLKFYFRSPHTTFASVREVMTLGGRITGLEAQLQSLHQLLEDVTGLPSDFPDDADAPVHHGFGTGSSPLGRAAYYLYYFDIAPGAEVPDIKFYTPLTHYGQNDLKSAQGVTSWMEANGRGSYCANYLRVLEKVAGEKTLETGNGLQSYLSCLFKQNGELDITSYFLTERS</sequence>
<feature type="binding site" evidence="4">
    <location>
        <position position="199"/>
    </location>
    <ligand>
        <name>dimethylallyl diphosphate</name>
        <dbReference type="ChEBI" id="CHEBI:57623"/>
    </ligand>
</feature>
<dbReference type="InterPro" id="IPR017795">
    <property type="entry name" value="ABBA_NscD-like"/>
</dbReference>
<dbReference type="InterPro" id="IPR012148">
    <property type="entry name" value="ABBA_DMATS-like"/>
</dbReference>
<reference evidence="5" key="1">
    <citation type="submission" date="2021-01" db="EMBL/GenBank/DDBJ databases">
        <authorList>
            <consortium name="Aspergillus puulaauensis MK2 genome sequencing consortium"/>
            <person name="Kazuki M."/>
            <person name="Futagami T."/>
        </authorList>
    </citation>
    <scope>NUCLEOTIDE SEQUENCE</scope>
    <source>
        <strain evidence="5">MK2</strain>
    </source>
</reference>
<reference evidence="5" key="2">
    <citation type="submission" date="2021-02" db="EMBL/GenBank/DDBJ databases">
        <title>Aspergillus puulaauensis MK2 genome sequence.</title>
        <authorList>
            <person name="Futagami T."/>
            <person name="Mori K."/>
            <person name="Kadooka C."/>
            <person name="Tanaka T."/>
        </authorList>
    </citation>
    <scope>NUCLEOTIDE SEQUENCE</scope>
    <source>
        <strain evidence="5">MK2</strain>
    </source>
</reference>
<keyword evidence="6" id="KW-1185">Reference proteome</keyword>
<feature type="binding site" evidence="4">
    <location>
        <position position="274"/>
    </location>
    <ligand>
        <name>dimethylallyl diphosphate</name>
        <dbReference type="ChEBI" id="CHEBI:57623"/>
    </ligand>
</feature>
<dbReference type="RefSeq" id="XP_041560496.1">
    <property type="nucleotide sequence ID" value="XM_041694692.1"/>
</dbReference>
<feature type="binding site" evidence="4">
    <location>
        <position position="197"/>
    </location>
    <ligand>
        <name>dimethylallyl diphosphate</name>
        <dbReference type="ChEBI" id="CHEBI:57623"/>
    </ligand>
</feature>
<evidence type="ECO:0000313" key="6">
    <source>
        <dbReference type="Proteomes" id="UP000654913"/>
    </source>
</evidence>
<dbReference type="Pfam" id="PF11991">
    <property type="entry name" value="Trp_DMAT"/>
    <property type="match status" value="1"/>
</dbReference>
<gene>
    <name evidence="5" type="ORF">APUU_61358A</name>
</gene>
<dbReference type="GeneID" id="64978307"/>
<comment type="pathway">
    <text evidence="1">Secondary metabolite biosynthesis.</text>
</comment>
<dbReference type="CDD" id="cd13929">
    <property type="entry name" value="PT-DMATS_CymD"/>
    <property type="match status" value="1"/>
</dbReference>
<dbReference type="PIRSF" id="PIRSF000509">
    <property type="entry name" value="Trp_DMAT"/>
    <property type="match status" value="1"/>
</dbReference>
<proteinExistence type="inferred from homology"/>
<dbReference type="InterPro" id="IPR033964">
    <property type="entry name" value="ABBA"/>
</dbReference>